<dbReference type="AlphaFoldDB" id="A0A1H7F341"/>
<keyword evidence="4" id="KW-1185">Reference proteome</keyword>
<dbReference type="EMBL" id="FNZX01000003">
    <property type="protein sequence ID" value="SEK20529.1"/>
    <property type="molecule type" value="Genomic_DNA"/>
</dbReference>
<feature type="transmembrane region" description="Helical" evidence="1">
    <location>
        <begin position="37"/>
        <end position="57"/>
    </location>
</feature>
<feature type="transmembrane region" description="Helical" evidence="1">
    <location>
        <begin position="69"/>
        <end position="90"/>
    </location>
</feature>
<sequence>MVEAESWAILNFFTSFLLILLLIFQNQISRLQKGRKYSAILVCTLILLLSETVGRIGEMYPDKYLFLGYLGYFLIFLLDPLDILYAMYYLDCWMDDEDLKHRRPIRYCFELFAVLNIVFVSISALFGLKWFFYFENGIYYRGPFFFIRAGFMLLFIFMLLVYALVFNKHIMSEYKTAVLFLPALSLIGALLQIFIANIDCTYAGISWGCLIVFFYYQSRDVNIDYLTGVLNRRGLDIKMQDMVRNSISSGKDFTAIMMDVDNFKDINDSMGHEEGDKAIKIIADILVDTFGRSAAIGRFGGDEFCVITDELDMKQINEKIDEVRDYVAKQSARNNWPQGVGISCGFQSYKHDSSLTAKQFQELIDKLMYVEKQSHHQLS</sequence>
<dbReference type="Gene3D" id="3.30.70.270">
    <property type="match status" value="1"/>
</dbReference>
<dbReference type="Pfam" id="PF00990">
    <property type="entry name" value="GGDEF"/>
    <property type="match status" value="1"/>
</dbReference>
<dbReference type="SUPFAM" id="SSF55073">
    <property type="entry name" value="Nucleotide cyclase"/>
    <property type="match status" value="1"/>
</dbReference>
<evidence type="ECO:0000313" key="3">
    <source>
        <dbReference type="EMBL" id="SEK20529.1"/>
    </source>
</evidence>
<dbReference type="CDD" id="cd01949">
    <property type="entry name" value="GGDEF"/>
    <property type="match status" value="1"/>
</dbReference>
<protein>
    <submittedName>
        <fullName evidence="3">Diguanylate cyclase (GGDEF) domain-containing protein</fullName>
    </submittedName>
</protein>
<organism evidence="3 4">
    <name type="scientific">Pseudobutyrivibrio ruminis</name>
    <dbReference type="NCBI Taxonomy" id="46206"/>
    <lineage>
        <taxon>Bacteria</taxon>
        <taxon>Bacillati</taxon>
        <taxon>Bacillota</taxon>
        <taxon>Clostridia</taxon>
        <taxon>Lachnospirales</taxon>
        <taxon>Lachnospiraceae</taxon>
        <taxon>Pseudobutyrivibrio</taxon>
    </lineage>
</organism>
<keyword evidence="1" id="KW-1133">Transmembrane helix</keyword>
<dbReference type="InterPro" id="IPR000160">
    <property type="entry name" value="GGDEF_dom"/>
</dbReference>
<keyword evidence="1" id="KW-0472">Membrane</keyword>
<name>A0A1H7F341_9FIRM</name>
<feature type="transmembrane region" description="Helical" evidence="1">
    <location>
        <begin position="111"/>
        <end position="133"/>
    </location>
</feature>
<evidence type="ECO:0000313" key="4">
    <source>
        <dbReference type="Proteomes" id="UP000182321"/>
    </source>
</evidence>
<accession>A0A1H7F341</accession>
<dbReference type="InterPro" id="IPR050469">
    <property type="entry name" value="Diguanylate_Cyclase"/>
</dbReference>
<dbReference type="NCBIfam" id="TIGR00254">
    <property type="entry name" value="GGDEF"/>
    <property type="match status" value="1"/>
</dbReference>
<dbReference type="GO" id="GO:0052621">
    <property type="term" value="F:diguanylate cyclase activity"/>
    <property type="evidence" value="ECO:0007669"/>
    <property type="project" value="TreeGrafter"/>
</dbReference>
<gene>
    <name evidence="3" type="ORF">SAMN02910377_00292</name>
</gene>
<dbReference type="InterPro" id="IPR029787">
    <property type="entry name" value="Nucleotide_cyclase"/>
</dbReference>
<reference evidence="4" key="1">
    <citation type="submission" date="2016-10" db="EMBL/GenBank/DDBJ databases">
        <authorList>
            <person name="Varghese N."/>
            <person name="Submissions S."/>
        </authorList>
    </citation>
    <scope>NUCLEOTIDE SEQUENCE [LARGE SCALE GENOMIC DNA]</scope>
    <source>
        <strain evidence="4">ACV-9</strain>
    </source>
</reference>
<feature type="transmembrane region" description="Helical" evidence="1">
    <location>
        <begin position="177"/>
        <end position="195"/>
    </location>
</feature>
<dbReference type="InterPro" id="IPR043128">
    <property type="entry name" value="Rev_trsase/Diguanyl_cyclase"/>
</dbReference>
<keyword evidence="1" id="KW-0812">Transmembrane</keyword>
<dbReference type="PROSITE" id="PS50887">
    <property type="entry name" value="GGDEF"/>
    <property type="match status" value="1"/>
</dbReference>
<evidence type="ECO:0000259" key="2">
    <source>
        <dbReference type="PROSITE" id="PS50887"/>
    </source>
</evidence>
<dbReference type="PANTHER" id="PTHR45138">
    <property type="entry name" value="REGULATORY COMPONENTS OF SENSORY TRANSDUCTION SYSTEM"/>
    <property type="match status" value="1"/>
</dbReference>
<dbReference type="RefSeq" id="WP_074788789.1">
    <property type="nucleotide sequence ID" value="NZ_FNZX01000003.1"/>
</dbReference>
<dbReference type="Proteomes" id="UP000182321">
    <property type="component" value="Unassembled WGS sequence"/>
</dbReference>
<feature type="transmembrane region" description="Helical" evidence="1">
    <location>
        <begin position="6"/>
        <end position="25"/>
    </location>
</feature>
<feature type="transmembrane region" description="Helical" evidence="1">
    <location>
        <begin position="201"/>
        <end position="216"/>
    </location>
</feature>
<proteinExistence type="predicted"/>
<feature type="domain" description="GGDEF" evidence="2">
    <location>
        <begin position="251"/>
        <end position="379"/>
    </location>
</feature>
<dbReference type="SMART" id="SM00267">
    <property type="entry name" value="GGDEF"/>
    <property type="match status" value="1"/>
</dbReference>
<feature type="transmembrane region" description="Helical" evidence="1">
    <location>
        <begin position="145"/>
        <end position="165"/>
    </location>
</feature>
<dbReference type="PANTHER" id="PTHR45138:SF9">
    <property type="entry name" value="DIGUANYLATE CYCLASE DGCM-RELATED"/>
    <property type="match status" value="1"/>
</dbReference>
<evidence type="ECO:0000256" key="1">
    <source>
        <dbReference type="SAM" id="Phobius"/>
    </source>
</evidence>